<dbReference type="InterPro" id="IPR001279">
    <property type="entry name" value="Metallo-B-lactamas"/>
</dbReference>
<dbReference type="SMART" id="SM00849">
    <property type="entry name" value="Lactamase_B"/>
    <property type="match status" value="1"/>
</dbReference>
<accession>F5YDC0</accession>
<dbReference type="SUPFAM" id="SSF56281">
    <property type="entry name" value="Metallo-hydrolase/oxidoreductase"/>
    <property type="match status" value="1"/>
</dbReference>
<dbReference type="GO" id="GO:0042781">
    <property type="term" value="F:3'-tRNA processing endoribonuclease activity"/>
    <property type="evidence" value="ECO:0007669"/>
    <property type="project" value="TreeGrafter"/>
</dbReference>
<name>F5YDC0_LEAAZ</name>
<sequence>MLSVRFWGVRGSIPCPGSATVVYGGNTACLEIRADDRLVILDLGTGVKPLGDWLMAEELKKGPIDTDIFISHTHWDHIMGFPMFTPLFIPSTKLRIRGPVPFEDDTLESIIGAQLSYRYWPVRQTELAAKIVYDQIRETVLDLGDGLKVTTKFLNHPISCLGYRFEYQGKSIVTCYDHEPFRNLFPTDPGLPGYDEYAALEGEQAAKDENAKVINFFKGADVLIRDTQYTAAEYNEHLGWGHSSYEDSLASASAAGIKKLIFFHHDPNRTDAQLVELEKVYCARAAHAGVEAMMAREGLIIEA</sequence>
<dbReference type="PANTHER" id="PTHR46018">
    <property type="entry name" value="ZINC PHOSPHODIESTERASE ELAC PROTEIN 1"/>
    <property type="match status" value="1"/>
</dbReference>
<dbReference type="Pfam" id="PF00753">
    <property type="entry name" value="Lactamase_B"/>
    <property type="match status" value="1"/>
</dbReference>
<dbReference type="CDD" id="cd07715">
    <property type="entry name" value="TaR3-like_MBL-fold"/>
    <property type="match status" value="1"/>
</dbReference>
<evidence type="ECO:0000259" key="1">
    <source>
        <dbReference type="SMART" id="SM00849"/>
    </source>
</evidence>
<evidence type="ECO:0000313" key="2">
    <source>
        <dbReference type="EMBL" id="AEF81999.1"/>
    </source>
</evidence>
<dbReference type="RefSeq" id="WP_015710385.1">
    <property type="nucleotide sequence ID" value="NC_015577.1"/>
</dbReference>
<organism evidence="2 3">
    <name type="scientific">Leadbettera azotonutricia (strain ATCC BAA-888 / DSM 13862 / ZAS-9)</name>
    <name type="common">Treponema azotonutricium</name>
    <dbReference type="NCBI Taxonomy" id="545695"/>
    <lineage>
        <taxon>Bacteria</taxon>
        <taxon>Pseudomonadati</taxon>
        <taxon>Spirochaetota</taxon>
        <taxon>Spirochaetia</taxon>
        <taxon>Spirochaetales</taxon>
        <taxon>Breznakiellaceae</taxon>
        <taxon>Leadbettera</taxon>
    </lineage>
</organism>
<evidence type="ECO:0000313" key="3">
    <source>
        <dbReference type="Proteomes" id="UP000009222"/>
    </source>
</evidence>
<dbReference type="OrthoDB" id="9800940at2"/>
<proteinExistence type="predicted"/>
<feature type="domain" description="Metallo-beta-lactamase" evidence="1">
    <location>
        <begin position="26"/>
        <end position="218"/>
    </location>
</feature>
<dbReference type="PANTHER" id="PTHR46018:SF2">
    <property type="entry name" value="ZINC PHOSPHODIESTERASE ELAC PROTEIN 1"/>
    <property type="match status" value="1"/>
</dbReference>
<reference evidence="2 3" key="2">
    <citation type="journal article" date="2011" name="ISME J.">
        <title>RNA-seq reveals cooperative metabolic interactions between two termite-gut spirochete species in co-culture.</title>
        <authorList>
            <person name="Rosenthal A.Z."/>
            <person name="Matson E.G."/>
            <person name="Eldar A."/>
            <person name="Leadbetter J.R."/>
        </authorList>
    </citation>
    <scope>NUCLEOTIDE SEQUENCE [LARGE SCALE GENOMIC DNA]</scope>
    <source>
        <strain evidence="3">ATCC BAA-888 / DSM 13862 / ZAS-9</strain>
    </source>
</reference>
<keyword evidence="3" id="KW-1185">Reference proteome</keyword>
<dbReference type="Proteomes" id="UP000009222">
    <property type="component" value="Chromosome"/>
</dbReference>
<dbReference type="InParanoid" id="F5YDC0"/>
<dbReference type="InterPro" id="IPR036866">
    <property type="entry name" value="RibonucZ/Hydroxyglut_hydro"/>
</dbReference>
<dbReference type="KEGG" id="taz:TREAZ_1635"/>
<dbReference type="STRING" id="545695.TREAZ_1635"/>
<dbReference type="eggNOG" id="COG1235">
    <property type="taxonomic scope" value="Bacteria"/>
</dbReference>
<dbReference type="HOGENOM" id="CLU_031317_1_0_12"/>
<dbReference type="EMBL" id="CP001841">
    <property type="protein sequence ID" value="AEF81999.1"/>
    <property type="molecule type" value="Genomic_DNA"/>
</dbReference>
<protein>
    <submittedName>
        <fullName evidence="2">Beta-lactamase domain protein</fullName>
    </submittedName>
</protein>
<dbReference type="AlphaFoldDB" id="F5YDC0"/>
<gene>
    <name evidence="2" type="ordered locus">TREAZ_1635</name>
</gene>
<reference evidence="3" key="1">
    <citation type="submission" date="2009-12" db="EMBL/GenBank/DDBJ databases">
        <title>Complete sequence of Treponema azotonutricium strain ZAS-9.</title>
        <authorList>
            <person name="Tetu S.G."/>
            <person name="Matson E."/>
            <person name="Ren Q."/>
            <person name="Seshadri R."/>
            <person name="Elbourne L."/>
            <person name="Hassan K.A."/>
            <person name="Durkin A."/>
            <person name="Radune D."/>
            <person name="Mohamoud Y."/>
            <person name="Shay R."/>
            <person name="Jin S."/>
            <person name="Zhang X."/>
            <person name="Lucey K."/>
            <person name="Ballor N.R."/>
            <person name="Ottesen E."/>
            <person name="Rosenthal R."/>
            <person name="Allen A."/>
            <person name="Leadbetter J.R."/>
            <person name="Paulsen I.T."/>
        </authorList>
    </citation>
    <scope>NUCLEOTIDE SEQUENCE [LARGE SCALE GENOMIC DNA]</scope>
    <source>
        <strain evidence="3">ATCC BAA-888 / DSM 13862 / ZAS-9</strain>
    </source>
</reference>
<dbReference type="Gene3D" id="3.60.15.10">
    <property type="entry name" value="Ribonuclease Z/Hydroxyacylglutathione hydrolase-like"/>
    <property type="match status" value="1"/>
</dbReference>